<gene>
    <name evidence="1" type="ORF">P608_18315</name>
</gene>
<protein>
    <submittedName>
        <fullName evidence="1">Uncharacterized protein</fullName>
    </submittedName>
</protein>
<organism evidence="1 2">
    <name type="scientific">Comamonas thiooxydans</name>
    <dbReference type="NCBI Taxonomy" id="363952"/>
    <lineage>
        <taxon>Bacteria</taxon>
        <taxon>Pseudomonadati</taxon>
        <taxon>Pseudomonadota</taxon>
        <taxon>Betaproteobacteria</taxon>
        <taxon>Burkholderiales</taxon>
        <taxon>Comamonadaceae</taxon>
        <taxon>Comamonas</taxon>
    </lineage>
</organism>
<comment type="caution">
    <text evidence="1">The sequence shown here is derived from an EMBL/GenBank/DDBJ whole genome shotgun (WGS) entry which is preliminary data.</text>
</comment>
<keyword evidence="2" id="KW-1185">Reference proteome</keyword>
<accession>A0A0E3BQQ2</accession>
<reference evidence="1 2" key="1">
    <citation type="submission" date="2013-09" db="EMBL/GenBank/DDBJ databases">
        <title>High correlation between genotypes and phenotypes of environmental bacteria Comamonas testosteroni strains.</title>
        <authorList>
            <person name="Liu L."/>
            <person name="Zhu W."/>
            <person name="Xia X."/>
            <person name="Xu B."/>
            <person name="Luo M."/>
            <person name="Wang G."/>
        </authorList>
    </citation>
    <scope>NUCLEOTIDE SEQUENCE [LARGE SCALE GENOMIC DNA]</scope>
    <source>
        <strain evidence="1 2">DF2</strain>
    </source>
</reference>
<evidence type="ECO:0000313" key="2">
    <source>
        <dbReference type="Proteomes" id="UP000029549"/>
    </source>
</evidence>
<evidence type="ECO:0000313" key="1">
    <source>
        <dbReference type="EMBL" id="KGH08326.1"/>
    </source>
</evidence>
<dbReference type="AlphaFoldDB" id="A0A0E3BQQ2"/>
<name>A0A0E3BQQ2_9BURK</name>
<proteinExistence type="predicted"/>
<dbReference type="Proteomes" id="UP000029549">
    <property type="component" value="Unassembled WGS sequence"/>
</dbReference>
<sequence length="48" mass="5483">MLKKKWAILWVVRYAPIELVLGLTLFLAGSFGLHSCVEARQICPLNPW</sequence>
<dbReference type="EMBL" id="AWTP01000123">
    <property type="protein sequence ID" value="KGH08326.1"/>
    <property type="molecule type" value="Genomic_DNA"/>
</dbReference>